<name>A0A1Y1UNG1_9TREE</name>
<dbReference type="Proteomes" id="UP000193218">
    <property type="component" value="Unassembled WGS sequence"/>
</dbReference>
<reference evidence="1 2" key="1">
    <citation type="submission" date="2017-03" db="EMBL/GenBank/DDBJ databases">
        <title>Widespread Adenine N6-methylation of Active Genes in Fungi.</title>
        <authorList>
            <consortium name="DOE Joint Genome Institute"/>
            <person name="Mondo S.J."/>
            <person name="Dannebaum R.O."/>
            <person name="Kuo R.C."/>
            <person name="Louie K.B."/>
            <person name="Bewick A.J."/>
            <person name="Labutti K."/>
            <person name="Haridas S."/>
            <person name="Kuo A."/>
            <person name="Salamov A."/>
            <person name="Ahrendt S.R."/>
            <person name="Lau R."/>
            <person name="Bowen B.P."/>
            <person name="Lipzen A."/>
            <person name="Sullivan W."/>
            <person name="Andreopoulos W.B."/>
            <person name="Clum A."/>
            <person name="Lindquist E."/>
            <person name="Daum C."/>
            <person name="Northen T.R."/>
            <person name="Ramamoorthy G."/>
            <person name="Schmitz R.J."/>
            <person name="Gryganskyi A."/>
            <person name="Culley D."/>
            <person name="Magnuson J."/>
            <person name="James T.Y."/>
            <person name="O'Malley M.A."/>
            <person name="Stajich J.E."/>
            <person name="Spatafora J.W."/>
            <person name="Visel A."/>
            <person name="Grigoriev I.V."/>
        </authorList>
    </citation>
    <scope>NUCLEOTIDE SEQUENCE [LARGE SCALE GENOMIC DNA]</scope>
    <source>
        <strain evidence="1 2">NRRL Y-17943</strain>
    </source>
</reference>
<proteinExistence type="predicted"/>
<keyword evidence="2" id="KW-1185">Reference proteome</keyword>
<gene>
    <name evidence="1" type="ORF">BD324DRAFT_618378</name>
</gene>
<accession>A0A1Y1UNG1</accession>
<dbReference type="EMBL" id="NBSH01000003">
    <property type="protein sequence ID" value="ORX39057.1"/>
    <property type="molecule type" value="Genomic_DNA"/>
</dbReference>
<sequence>MSLARFTRASTAPLRTLQLRAISTSAVRSKSLTDSVKETADAVNKKVGQTLASGLEGAQNAADSVKETVGVRADQAKAKVDANTPTKNQVKGAADYVKQTVNEAAADAKVEANKAKQDAKSKL</sequence>
<dbReference type="AlphaFoldDB" id="A0A1Y1UNG1"/>
<evidence type="ECO:0000313" key="2">
    <source>
        <dbReference type="Proteomes" id="UP000193218"/>
    </source>
</evidence>
<dbReference type="RefSeq" id="XP_021872920.1">
    <property type="nucleotide sequence ID" value="XM_022015021.1"/>
</dbReference>
<dbReference type="OrthoDB" id="4023585at2759"/>
<dbReference type="GeneID" id="33556829"/>
<dbReference type="InParanoid" id="A0A1Y1UNG1"/>
<dbReference type="STRING" id="4999.A0A1Y1UNG1"/>
<organism evidence="1 2">
    <name type="scientific">Kockovaella imperatae</name>
    <dbReference type="NCBI Taxonomy" id="4999"/>
    <lineage>
        <taxon>Eukaryota</taxon>
        <taxon>Fungi</taxon>
        <taxon>Dikarya</taxon>
        <taxon>Basidiomycota</taxon>
        <taxon>Agaricomycotina</taxon>
        <taxon>Tremellomycetes</taxon>
        <taxon>Tremellales</taxon>
        <taxon>Cuniculitremaceae</taxon>
        <taxon>Kockovaella</taxon>
    </lineage>
</organism>
<comment type="caution">
    <text evidence="1">The sequence shown here is derived from an EMBL/GenBank/DDBJ whole genome shotgun (WGS) entry which is preliminary data.</text>
</comment>
<protein>
    <submittedName>
        <fullName evidence="1">Uncharacterized protein</fullName>
    </submittedName>
</protein>
<evidence type="ECO:0000313" key="1">
    <source>
        <dbReference type="EMBL" id="ORX39057.1"/>
    </source>
</evidence>